<evidence type="ECO:0000313" key="7">
    <source>
        <dbReference type="EMBL" id="MCW9711366.1"/>
    </source>
</evidence>
<comment type="similarity">
    <text evidence="1 5">Belongs to the peptidase S41A family.</text>
</comment>
<dbReference type="Gene3D" id="3.90.226.10">
    <property type="entry name" value="2-enoyl-CoA Hydratase, Chain A, domain 1"/>
    <property type="match status" value="1"/>
</dbReference>
<evidence type="ECO:0000256" key="3">
    <source>
        <dbReference type="ARBA" id="ARBA00022801"/>
    </source>
</evidence>
<dbReference type="SMART" id="SM00245">
    <property type="entry name" value="TSPc"/>
    <property type="match status" value="1"/>
</dbReference>
<dbReference type="Pfam" id="PF03572">
    <property type="entry name" value="Peptidase_S41"/>
    <property type="match status" value="1"/>
</dbReference>
<organism evidence="7 8">
    <name type="scientific">Fodinibius salicampi</name>
    <dbReference type="NCBI Taxonomy" id="1920655"/>
    <lineage>
        <taxon>Bacteria</taxon>
        <taxon>Pseudomonadati</taxon>
        <taxon>Balneolota</taxon>
        <taxon>Balneolia</taxon>
        <taxon>Balneolales</taxon>
        <taxon>Balneolaceae</taxon>
        <taxon>Fodinibius</taxon>
    </lineage>
</organism>
<evidence type="ECO:0000259" key="6">
    <source>
        <dbReference type="PROSITE" id="PS50106"/>
    </source>
</evidence>
<dbReference type="PROSITE" id="PS50106">
    <property type="entry name" value="PDZ"/>
    <property type="match status" value="1"/>
</dbReference>
<evidence type="ECO:0000256" key="4">
    <source>
        <dbReference type="ARBA" id="ARBA00022825"/>
    </source>
</evidence>
<dbReference type="Proteomes" id="UP001207337">
    <property type="component" value="Unassembled WGS sequence"/>
</dbReference>
<dbReference type="RefSeq" id="WP_265786515.1">
    <property type="nucleotide sequence ID" value="NZ_BAABRS010000001.1"/>
</dbReference>
<keyword evidence="4 5" id="KW-0720">Serine protease</keyword>
<dbReference type="InterPro" id="IPR005151">
    <property type="entry name" value="Tail-specific_protease"/>
</dbReference>
<evidence type="ECO:0000256" key="2">
    <source>
        <dbReference type="ARBA" id="ARBA00022670"/>
    </source>
</evidence>
<dbReference type="SUPFAM" id="SSF52096">
    <property type="entry name" value="ClpP/crotonase"/>
    <property type="match status" value="1"/>
</dbReference>
<dbReference type="CDD" id="cd07560">
    <property type="entry name" value="Peptidase_S41_CPP"/>
    <property type="match status" value="1"/>
</dbReference>
<gene>
    <name evidence="7" type="ORF">LQ318_00480</name>
</gene>
<keyword evidence="8" id="KW-1185">Reference proteome</keyword>
<dbReference type="InterPro" id="IPR001478">
    <property type="entry name" value="PDZ"/>
</dbReference>
<dbReference type="InterPro" id="IPR041489">
    <property type="entry name" value="PDZ_6"/>
</dbReference>
<evidence type="ECO:0000313" key="8">
    <source>
        <dbReference type="Proteomes" id="UP001207337"/>
    </source>
</evidence>
<dbReference type="PANTHER" id="PTHR32060:SF30">
    <property type="entry name" value="CARBOXY-TERMINAL PROCESSING PROTEASE CTPA"/>
    <property type="match status" value="1"/>
</dbReference>
<evidence type="ECO:0000256" key="1">
    <source>
        <dbReference type="ARBA" id="ARBA00009179"/>
    </source>
</evidence>
<dbReference type="Gene3D" id="3.30.750.44">
    <property type="match status" value="1"/>
</dbReference>
<keyword evidence="2 5" id="KW-0645">Protease</keyword>
<keyword evidence="3 5" id="KW-0378">Hydrolase</keyword>
<comment type="caution">
    <text evidence="7">The sequence shown here is derived from an EMBL/GenBank/DDBJ whole genome shotgun (WGS) entry which is preliminary data.</text>
</comment>
<sequence>MSVKKLLAPNIAVLLALSIFWFAGVESVIQNGDENQTNIKKFAQTQQRIIDNYVDPVDITKLYKNSIRGLLSNLTDSTAEFSNTPLDTTNFENLQIDGLGESIQRFEKAYNYLAENYPDENLTARTEDAIEKMFSSLDPHSIYIEPETSDAIEDEFAGKFQGVGIQFNIIQDTITVITAISGGPSDQLGIQSGDRIVEIEDSSAIGFSNEDVLKALRGPKGTKVDVTIKRPHTRALLNFTITRDDIPLYTVDTSYMLDNQTGYIKINRFAATTHEEFMEAAEELEEQGMDRMVLDLRGNPGGYLGQAIAISEEFFPRGTKIVSTKSRHSRFTSAYNSRRDGEFKELPIIVLVNQGSASASEIVSGAIQDHDRGLIVGQRTFGKGLVQQQYELADSSKIRVTISKYYTPSGRLIQKPYSKEGGENYAYEIYQREIDAESDVEEFVSHVPDSLRYTTDAGRTVYGGGGIVPDHIVQEDTTHSGAVLNFMRRKNIGFDYVREYLDDHGDAFRSKWEDDYERFRKEFEWSEGDIAHVFNELKKNNMVVSDSDTLKEPDFKSDTLYIPQGHWEEVSWMPAGVMKARLALQVWGMKKYFPVLNDVFDNTIEESMNMWNEVQALREYAANHTQEANSAID</sequence>
<reference evidence="7 8" key="1">
    <citation type="submission" date="2021-11" db="EMBL/GenBank/DDBJ databases">
        <title>Aliifidinibius sp. nov., a new bacterium isolated from saline soil.</title>
        <authorList>
            <person name="Galisteo C."/>
            <person name="De La Haba R."/>
            <person name="Sanchez-Porro C."/>
            <person name="Ventosa A."/>
        </authorList>
    </citation>
    <scope>NUCLEOTIDE SEQUENCE [LARGE SCALE GENOMIC DNA]</scope>
    <source>
        <strain evidence="7 8">KACC 190600</strain>
    </source>
</reference>
<dbReference type="Pfam" id="PF17820">
    <property type="entry name" value="PDZ_6"/>
    <property type="match status" value="1"/>
</dbReference>
<dbReference type="SMART" id="SM00228">
    <property type="entry name" value="PDZ"/>
    <property type="match status" value="1"/>
</dbReference>
<protein>
    <submittedName>
        <fullName evidence="7">S41 family peptidase</fullName>
    </submittedName>
</protein>
<name>A0ABT3PU36_9BACT</name>
<dbReference type="InterPro" id="IPR029045">
    <property type="entry name" value="ClpP/crotonase-like_dom_sf"/>
</dbReference>
<proteinExistence type="inferred from homology"/>
<dbReference type="PANTHER" id="PTHR32060">
    <property type="entry name" value="TAIL-SPECIFIC PROTEASE"/>
    <property type="match status" value="1"/>
</dbReference>
<evidence type="ECO:0000256" key="5">
    <source>
        <dbReference type="RuleBase" id="RU004404"/>
    </source>
</evidence>
<dbReference type="EMBL" id="JAJNDC010000001">
    <property type="protein sequence ID" value="MCW9711366.1"/>
    <property type="molecule type" value="Genomic_DNA"/>
</dbReference>
<dbReference type="NCBIfam" id="TIGR00225">
    <property type="entry name" value="prc"/>
    <property type="match status" value="1"/>
</dbReference>
<dbReference type="InterPro" id="IPR036034">
    <property type="entry name" value="PDZ_sf"/>
</dbReference>
<dbReference type="Gene3D" id="2.30.42.10">
    <property type="match status" value="1"/>
</dbReference>
<feature type="domain" description="PDZ" evidence="6">
    <location>
        <begin position="141"/>
        <end position="217"/>
    </location>
</feature>
<accession>A0ABT3PU36</accession>
<dbReference type="InterPro" id="IPR004447">
    <property type="entry name" value="Peptidase_S41A"/>
</dbReference>
<dbReference type="SUPFAM" id="SSF50156">
    <property type="entry name" value="PDZ domain-like"/>
    <property type="match status" value="1"/>
</dbReference>
<dbReference type="CDD" id="cd06782">
    <property type="entry name" value="cpPDZ_CPP-like"/>
    <property type="match status" value="1"/>
</dbReference>